<proteinExistence type="predicted"/>
<comment type="caution">
    <text evidence="3">The sequence shown here is derived from an EMBL/GenBank/DDBJ whole genome shotgun (WGS) entry which is preliminary data.</text>
</comment>
<dbReference type="Proteomes" id="UP000094469">
    <property type="component" value="Unassembled WGS sequence"/>
</dbReference>
<evidence type="ECO:0000256" key="2">
    <source>
        <dbReference type="SAM" id="Phobius"/>
    </source>
</evidence>
<dbReference type="RefSeq" id="WP_069638993.1">
    <property type="nucleotide sequence ID" value="NZ_JAFBEZ010000010.1"/>
</dbReference>
<dbReference type="OrthoDB" id="2193912at2"/>
<feature type="transmembrane region" description="Helical" evidence="2">
    <location>
        <begin position="18"/>
        <end position="36"/>
    </location>
</feature>
<keyword evidence="2" id="KW-0812">Transmembrane</keyword>
<feature type="region of interest" description="Disordered" evidence="1">
    <location>
        <begin position="170"/>
        <end position="194"/>
    </location>
</feature>
<organism evidence="3 4">
    <name type="scientific">Enterococcus ureilyticus</name>
    <dbReference type="NCBI Taxonomy" id="1131292"/>
    <lineage>
        <taxon>Bacteria</taxon>
        <taxon>Bacillati</taxon>
        <taxon>Bacillota</taxon>
        <taxon>Bacilli</taxon>
        <taxon>Lactobacillales</taxon>
        <taxon>Enterococcaceae</taxon>
        <taxon>Enterococcus</taxon>
    </lineage>
</organism>
<keyword evidence="4" id="KW-1185">Reference proteome</keyword>
<name>A0A1E5HEZ4_9ENTE</name>
<gene>
    <name evidence="3" type="ORF">BCR24_10805</name>
</gene>
<feature type="transmembrane region" description="Helical" evidence="2">
    <location>
        <begin position="42"/>
        <end position="59"/>
    </location>
</feature>
<reference evidence="4" key="1">
    <citation type="submission" date="2016-09" db="EMBL/GenBank/DDBJ databases">
        <authorList>
            <person name="Gulvik C.A."/>
        </authorList>
    </citation>
    <scope>NUCLEOTIDE SEQUENCE [LARGE SCALE GENOMIC DNA]</scope>
    <source>
        <strain evidence="4">LMG 26676</strain>
    </source>
</reference>
<evidence type="ECO:0000256" key="1">
    <source>
        <dbReference type="SAM" id="MobiDB-lite"/>
    </source>
</evidence>
<dbReference type="AlphaFoldDB" id="A0A1E5HEZ4"/>
<dbReference type="EMBL" id="MIKC01000003">
    <property type="protein sequence ID" value="OEG23518.1"/>
    <property type="molecule type" value="Genomic_DNA"/>
</dbReference>
<dbReference type="STRING" id="1131292.BCR24_10805"/>
<keyword evidence="2" id="KW-0472">Membrane</keyword>
<sequence length="276" mass="31827">MGEQYLIEKKNKTLGRTVLISFFGVFGWLMVCGLLMSINETFIMLLFFAGVLFFGYYFIKGIYLSIKGKKVISWTPEQLTIYSIFTNKANYSIPWDNIESISYAYEQGVIFINDDKIYEELGIQTSKLNQKFQAQNGVYFNYQAIKGYQEKEVILYLRSLLQEYAPKDCADENTSENKESIEQNRESNMEETKQTQGGKIRGFFVAAALLALVMFVLLWIISLFSVGIRESREVEIINFILEAIIAMGLILVVFESYSTKGKLTNEQKLKEKELEK</sequence>
<evidence type="ECO:0000313" key="4">
    <source>
        <dbReference type="Proteomes" id="UP000094469"/>
    </source>
</evidence>
<keyword evidence="2" id="KW-1133">Transmembrane helix</keyword>
<feature type="transmembrane region" description="Helical" evidence="2">
    <location>
        <begin position="236"/>
        <end position="254"/>
    </location>
</feature>
<dbReference type="InterPro" id="IPR048136">
    <property type="entry name" value="STM3941-like"/>
</dbReference>
<dbReference type="NCBIfam" id="NF041635">
    <property type="entry name" value="STM3941_fam"/>
    <property type="match status" value="1"/>
</dbReference>
<feature type="transmembrane region" description="Helical" evidence="2">
    <location>
        <begin position="203"/>
        <end position="224"/>
    </location>
</feature>
<evidence type="ECO:0000313" key="3">
    <source>
        <dbReference type="EMBL" id="OEG23518.1"/>
    </source>
</evidence>
<protein>
    <submittedName>
        <fullName evidence="3">Uncharacterized protein</fullName>
    </submittedName>
</protein>
<accession>A0A1E5HEZ4</accession>
<feature type="compositionally biased region" description="Basic and acidic residues" evidence="1">
    <location>
        <begin position="170"/>
        <end position="193"/>
    </location>
</feature>